<accession>A0A432WT41</accession>
<dbReference type="EMBL" id="PIPP01000003">
    <property type="protein sequence ID" value="RUO36942.1"/>
    <property type="molecule type" value="Genomic_DNA"/>
</dbReference>
<protein>
    <recommendedName>
        <fullName evidence="3">TnsA endonuclease N-terminal domain-containing protein</fullName>
    </recommendedName>
</protein>
<comment type="caution">
    <text evidence="1">The sequence shown here is derived from an EMBL/GenBank/DDBJ whole genome shotgun (WGS) entry which is preliminary data.</text>
</comment>
<evidence type="ECO:0000313" key="2">
    <source>
        <dbReference type="Proteomes" id="UP000286934"/>
    </source>
</evidence>
<dbReference type="Proteomes" id="UP000286934">
    <property type="component" value="Unassembled WGS sequence"/>
</dbReference>
<keyword evidence="2" id="KW-1185">Reference proteome</keyword>
<evidence type="ECO:0008006" key="3">
    <source>
        <dbReference type="Google" id="ProtNLM"/>
    </source>
</evidence>
<sequence>MKQRNIKGATLFNPRIYHPSYLNKMSLQCDSEWERRFLIDCEFDKSIKRFMTQPNSFIYTYDGKKRRFTSDVRIEYKNGSFRDIEIKDARYSASDELDKKVAHISELLKKHQKSSLTIITSDDIQRDPGHVTRQLLYRYMFIELPEALWKAGVKALQRSSMTISELEDRFIKLGGTRHSAWAFLAKQYSDINFSDEPQISPLTTIKWSK</sequence>
<name>A0A432WT41_9GAMM</name>
<dbReference type="AlphaFoldDB" id="A0A432WT41"/>
<reference evidence="2" key="1">
    <citation type="journal article" date="2018" name="Front. Microbiol.">
        <title>Genome-Based Analysis Reveals the Taxonomy and Diversity of the Family Idiomarinaceae.</title>
        <authorList>
            <person name="Liu Y."/>
            <person name="Lai Q."/>
            <person name="Shao Z."/>
        </authorList>
    </citation>
    <scope>NUCLEOTIDE SEQUENCE [LARGE SCALE GENOMIC DNA]</scope>
    <source>
        <strain evidence="2">AIS</strain>
    </source>
</reference>
<evidence type="ECO:0000313" key="1">
    <source>
        <dbReference type="EMBL" id="RUO36942.1"/>
    </source>
</evidence>
<dbReference type="RefSeq" id="WP_126807824.1">
    <property type="nucleotide sequence ID" value="NZ_PIPP01000003.1"/>
</dbReference>
<gene>
    <name evidence="1" type="ORF">CWE13_08845</name>
</gene>
<organism evidence="1 2">
    <name type="scientific">Aliidiomarina shirensis</name>
    <dbReference type="NCBI Taxonomy" id="1048642"/>
    <lineage>
        <taxon>Bacteria</taxon>
        <taxon>Pseudomonadati</taxon>
        <taxon>Pseudomonadota</taxon>
        <taxon>Gammaproteobacteria</taxon>
        <taxon>Alteromonadales</taxon>
        <taxon>Idiomarinaceae</taxon>
        <taxon>Aliidiomarina</taxon>
    </lineage>
</organism>
<dbReference type="OrthoDB" id="6103242at2"/>
<proteinExistence type="predicted"/>